<feature type="region of interest" description="Disordered" evidence="1">
    <location>
        <begin position="50"/>
        <end position="85"/>
    </location>
</feature>
<proteinExistence type="predicted"/>
<sequence length="109" mass="11747">MAPSTILTPRTLSTDNTINLIIGVLTIAVGILSTILAWAMWRLTSDGRRRLHLRSPNPHTNADFKQGQSSSPSPSPSPVPSSPIELVPTQASLANRNGYEVAFRIGRST</sequence>
<accession>A0A8T9BGN8</accession>
<protein>
    <submittedName>
        <fullName evidence="3">Uncharacterized protein</fullName>
    </submittedName>
</protein>
<dbReference type="EMBL" id="QGMF01000121">
    <property type="protein sequence ID" value="TVY19214.1"/>
    <property type="molecule type" value="Genomic_DNA"/>
</dbReference>
<dbReference type="OrthoDB" id="3514740at2759"/>
<dbReference type="Proteomes" id="UP000469559">
    <property type="component" value="Unassembled WGS sequence"/>
</dbReference>
<organism evidence="3 4">
    <name type="scientific">Lachnellula arida</name>
    <dbReference type="NCBI Taxonomy" id="1316785"/>
    <lineage>
        <taxon>Eukaryota</taxon>
        <taxon>Fungi</taxon>
        <taxon>Dikarya</taxon>
        <taxon>Ascomycota</taxon>
        <taxon>Pezizomycotina</taxon>
        <taxon>Leotiomycetes</taxon>
        <taxon>Helotiales</taxon>
        <taxon>Lachnaceae</taxon>
        <taxon>Lachnellula</taxon>
    </lineage>
</organism>
<evidence type="ECO:0000256" key="2">
    <source>
        <dbReference type="SAM" id="Phobius"/>
    </source>
</evidence>
<evidence type="ECO:0000256" key="1">
    <source>
        <dbReference type="SAM" id="MobiDB-lite"/>
    </source>
</evidence>
<reference evidence="3 4" key="1">
    <citation type="submission" date="2018-05" db="EMBL/GenBank/DDBJ databases">
        <title>Whole genome sequencing for identification of molecular markers to develop diagnostic detection tools for the regulated plant pathogen Lachnellula willkommii.</title>
        <authorList>
            <person name="Giroux E."/>
            <person name="Bilodeau G."/>
        </authorList>
    </citation>
    <scope>NUCLEOTIDE SEQUENCE [LARGE SCALE GENOMIC DNA]</scope>
    <source>
        <strain evidence="3 4">CBS 203.66</strain>
    </source>
</reference>
<dbReference type="AlphaFoldDB" id="A0A8T9BGN8"/>
<keyword evidence="2" id="KW-1133">Transmembrane helix</keyword>
<evidence type="ECO:0000313" key="4">
    <source>
        <dbReference type="Proteomes" id="UP000469559"/>
    </source>
</evidence>
<gene>
    <name evidence="3" type="ORF">LARI1_G001761</name>
</gene>
<keyword evidence="2" id="KW-0472">Membrane</keyword>
<keyword evidence="2" id="KW-0812">Transmembrane</keyword>
<name>A0A8T9BGN8_9HELO</name>
<evidence type="ECO:0000313" key="3">
    <source>
        <dbReference type="EMBL" id="TVY19214.1"/>
    </source>
</evidence>
<comment type="caution">
    <text evidence="3">The sequence shown here is derived from an EMBL/GenBank/DDBJ whole genome shotgun (WGS) entry which is preliminary data.</text>
</comment>
<feature type="transmembrane region" description="Helical" evidence="2">
    <location>
        <begin position="20"/>
        <end position="41"/>
    </location>
</feature>
<keyword evidence="4" id="KW-1185">Reference proteome</keyword>